<organism evidence="1 2">
    <name type="scientific">Ancylostoma ceylanicum</name>
    <dbReference type="NCBI Taxonomy" id="53326"/>
    <lineage>
        <taxon>Eukaryota</taxon>
        <taxon>Metazoa</taxon>
        <taxon>Ecdysozoa</taxon>
        <taxon>Nematoda</taxon>
        <taxon>Chromadorea</taxon>
        <taxon>Rhabditida</taxon>
        <taxon>Rhabditina</taxon>
        <taxon>Rhabditomorpha</taxon>
        <taxon>Strongyloidea</taxon>
        <taxon>Ancylostomatidae</taxon>
        <taxon>Ancylostomatinae</taxon>
        <taxon>Ancylostoma</taxon>
    </lineage>
</organism>
<dbReference type="EMBL" id="JARK01001357">
    <property type="protein sequence ID" value="EYC20758.1"/>
    <property type="molecule type" value="Genomic_DNA"/>
</dbReference>
<comment type="caution">
    <text evidence="1">The sequence shown here is derived from an EMBL/GenBank/DDBJ whole genome shotgun (WGS) entry which is preliminary data.</text>
</comment>
<accession>A0A016V1Z5</accession>
<gene>
    <name evidence="1" type="primary">Acey_s0021.g406</name>
    <name evidence="1" type="ORF">Y032_0021g406</name>
</gene>
<dbReference type="Proteomes" id="UP000024635">
    <property type="component" value="Unassembled WGS sequence"/>
</dbReference>
<proteinExistence type="predicted"/>
<name>A0A016V1Z5_9BILA</name>
<protein>
    <submittedName>
        <fullName evidence="1">Uncharacterized protein</fullName>
    </submittedName>
</protein>
<keyword evidence="2" id="KW-1185">Reference proteome</keyword>
<dbReference type="AlphaFoldDB" id="A0A016V1Z5"/>
<sequence>MSSKSHRNDENLLLVRHRVNTASPVRMTRSTVLHVFACKFAPSNWYKPRQEERVLSFWTFHVRCRNQRNEDCSECVSSSNTNIRWAPAFKAAMN</sequence>
<reference evidence="2" key="1">
    <citation type="journal article" date="2015" name="Nat. Genet.">
        <title>The genome and transcriptome of the zoonotic hookworm Ancylostoma ceylanicum identify infection-specific gene families.</title>
        <authorList>
            <person name="Schwarz E.M."/>
            <person name="Hu Y."/>
            <person name="Antoshechkin I."/>
            <person name="Miller M.M."/>
            <person name="Sternberg P.W."/>
            <person name="Aroian R.V."/>
        </authorList>
    </citation>
    <scope>NUCLEOTIDE SEQUENCE</scope>
    <source>
        <strain evidence="2">HY135</strain>
    </source>
</reference>
<evidence type="ECO:0000313" key="1">
    <source>
        <dbReference type="EMBL" id="EYC20758.1"/>
    </source>
</evidence>
<evidence type="ECO:0000313" key="2">
    <source>
        <dbReference type="Proteomes" id="UP000024635"/>
    </source>
</evidence>